<evidence type="ECO:0000313" key="1">
    <source>
        <dbReference type="EMBL" id="KAJ1206496.1"/>
    </source>
</evidence>
<organism evidence="1 2">
    <name type="scientific">Pleurodeles waltl</name>
    <name type="common">Iberian ribbed newt</name>
    <dbReference type="NCBI Taxonomy" id="8319"/>
    <lineage>
        <taxon>Eukaryota</taxon>
        <taxon>Metazoa</taxon>
        <taxon>Chordata</taxon>
        <taxon>Craniata</taxon>
        <taxon>Vertebrata</taxon>
        <taxon>Euteleostomi</taxon>
        <taxon>Amphibia</taxon>
        <taxon>Batrachia</taxon>
        <taxon>Caudata</taxon>
        <taxon>Salamandroidea</taxon>
        <taxon>Salamandridae</taxon>
        <taxon>Pleurodelinae</taxon>
        <taxon>Pleurodeles</taxon>
    </lineage>
</organism>
<keyword evidence="2" id="KW-1185">Reference proteome</keyword>
<comment type="caution">
    <text evidence="1">The sequence shown here is derived from an EMBL/GenBank/DDBJ whole genome shotgun (WGS) entry which is preliminary data.</text>
</comment>
<protein>
    <submittedName>
        <fullName evidence="1">Uncharacterized protein</fullName>
    </submittedName>
</protein>
<accession>A0AAV7W0L0</accession>
<dbReference type="EMBL" id="JANPWB010000002">
    <property type="protein sequence ID" value="KAJ1206496.1"/>
    <property type="molecule type" value="Genomic_DNA"/>
</dbReference>
<name>A0AAV7W0L0_PLEWA</name>
<sequence length="124" mass="13618">MVAGWIGHDNVVQLWATPFDESSIKWDISGPIRVDPERELVTPFRSQFKGGKVRGLVSELTPSKKGLAAVTPRMHSAAKGVSQELTRERIEAVWLRMLSHHWEPFSRSCGDASDGAAGSLVLPP</sequence>
<gene>
    <name evidence="1" type="ORF">NDU88_001901</name>
</gene>
<dbReference type="Proteomes" id="UP001066276">
    <property type="component" value="Chromosome 1_2"/>
</dbReference>
<dbReference type="AlphaFoldDB" id="A0AAV7W0L0"/>
<evidence type="ECO:0000313" key="2">
    <source>
        <dbReference type="Proteomes" id="UP001066276"/>
    </source>
</evidence>
<reference evidence="1" key="1">
    <citation type="journal article" date="2022" name="bioRxiv">
        <title>Sequencing and chromosome-scale assembly of the giantPleurodeles waltlgenome.</title>
        <authorList>
            <person name="Brown T."/>
            <person name="Elewa A."/>
            <person name="Iarovenko S."/>
            <person name="Subramanian E."/>
            <person name="Araus A.J."/>
            <person name="Petzold A."/>
            <person name="Susuki M."/>
            <person name="Suzuki K.-i.T."/>
            <person name="Hayashi T."/>
            <person name="Toyoda A."/>
            <person name="Oliveira C."/>
            <person name="Osipova E."/>
            <person name="Leigh N.D."/>
            <person name="Simon A."/>
            <person name="Yun M.H."/>
        </authorList>
    </citation>
    <scope>NUCLEOTIDE SEQUENCE</scope>
    <source>
        <strain evidence="1">20211129_DDA</strain>
        <tissue evidence="1">Liver</tissue>
    </source>
</reference>
<proteinExistence type="predicted"/>